<proteinExistence type="predicted"/>
<organism evidence="1 2">
    <name type="scientific">Sphaerotilus hippei</name>
    <dbReference type="NCBI Taxonomy" id="744406"/>
    <lineage>
        <taxon>Bacteria</taxon>
        <taxon>Pseudomonadati</taxon>
        <taxon>Pseudomonadota</taxon>
        <taxon>Betaproteobacteria</taxon>
        <taxon>Burkholderiales</taxon>
        <taxon>Sphaerotilaceae</taxon>
        <taxon>Sphaerotilus</taxon>
    </lineage>
</organism>
<comment type="caution">
    <text evidence="1">The sequence shown here is derived from an EMBL/GenBank/DDBJ whole genome shotgun (WGS) entry which is preliminary data.</text>
</comment>
<evidence type="ECO:0000313" key="1">
    <source>
        <dbReference type="EMBL" id="PXW96639.1"/>
    </source>
</evidence>
<reference evidence="1 2" key="1">
    <citation type="submission" date="2018-05" db="EMBL/GenBank/DDBJ databases">
        <title>Genomic Encyclopedia of Type Strains, Phase IV (KMG-IV): sequencing the most valuable type-strain genomes for metagenomic binning, comparative biology and taxonomic classification.</title>
        <authorList>
            <person name="Goeker M."/>
        </authorList>
    </citation>
    <scope>NUCLEOTIDE SEQUENCE [LARGE SCALE GENOMIC DNA]</scope>
    <source>
        <strain evidence="1 2">DSM 566</strain>
    </source>
</reference>
<dbReference type="AlphaFoldDB" id="A0A318H212"/>
<dbReference type="Pfam" id="PF22817">
    <property type="entry name" value="ApeP-like"/>
    <property type="match status" value="1"/>
</dbReference>
<sequence>MSVPTSGLTSGPADAFVPATLDHAGLAALIPHAGRMCLLDSMQAWDTGRIRCRVTGHTAPDHPLRSAGGLLAAAAIECAAQAMALHGALLARQAGGTASPGYLASARGVTLHRLRLDDLAGPLDVVAERQAGDARQILYAFSVSHQGEPIAEGRAAVVLDALPPALNSTPDPVCAP</sequence>
<keyword evidence="2" id="KW-1185">Reference proteome</keyword>
<name>A0A318H212_9BURK</name>
<dbReference type="EMBL" id="QJJS01000006">
    <property type="protein sequence ID" value="PXW96639.1"/>
    <property type="molecule type" value="Genomic_DNA"/>
</dbReference>
<evidence type="ECO:0000313" key="2">
    <source>
        <dbReference type="Proteomes" id="UP000247811"/>
    </source>
</evidence>
<dbReference type="RefSeq" id="WP_245909469.1">
    <property type="nucleotide sequence ID" value="NZ_QJJS01000006.1"/>
</dbReference>
<dbReference type="SUPFAM" id="SSF54637">
    <property type="entry name" value="Thioesterase/thiol ester dehydrase-isomerase"/>
    <property type="match status" value="1"/>
</dbReference>
<dbReference type="Proteomes" id="UP000247811">
    <property type="component" value="Unassembled WGS sequence"/>
</dbReference>
<dbReference type="InterPro" id="IPR029069">
    <property type="entry name" value="HotDog_dom_sf"/>
</dbReference>
<dbReference type="InterPro" id="IPR016776">
    <property type="entry name" value="ApeP-like_dehydratase"/>
</dbReference>
<accession>A0A318H212</accession>
<gene>
    <name evidence="1" type="ORF">C7444_106160</name>
</gene>
<protein>
    <submittedName>
        <fullName evidence="1">Putative hotdog family 3-hydroxylacyl-ACP dehydratase</fullName>
    </submittedName>
</protein>
<dbReference type="Gene3D" id="3.10.129.10">
    <property type="entry name" value="Hotdog Thioesterase"/>
    <property type="match status" value="1"/>
</dbReference>